<dbReference type="Gene3D" id="1.10.1220.10">
    <property type="entry name" value="Met repressor-like"/>
    <property type="match status" value="1"/>
</dbReference>
<name>A0ABS8N9L2_9CLOT</name>
<sequence length="44" mass="5074">MEKKKFTLTISSELLEQIKEMANRKGMSVSEYILLVISQDVNNN</sequence>
<dbReference type="InterPro" id="IPR013321">
    <property type="entry name" value="Arc_rbn_hlx_hlx"/>
</dbReference>
<reference evidence="1" key="1">
    <citation type="submission" date="2021-11" db="EMBL/GenBank/DDBJ databases">
        <authorList>
            <person name="Qingchun L."/>
            <person name="Dong Z."/>
            <person name="Zongwei Q."/>
            <person name="Jia Z."/>
            <person name="Duotao L."/>
        </authorList>
    </citation>
    <scope>NUCLEOTIDE SEQUENCE</scope>
    <source>
        <strain evidence="1">WLY-B-L2</strain>
    </source>
</reference>
<organism evidence="1 2">
    <name type="scientific">Clostridium aromativorans</name>
    <dbReference type="NCBI Taxonomy" id="2836848"/>
    <lineage>
        <taxon>Bacteria</taxon>
        <taxon>Bacillati</taxon>
        <taxon>Bacillota</taxon>
        <taxon>Clostridia</taxon>
        <taxon>Eubacteriales</taxon>
        <taxon>Clostridiaceae</taxon>
        <taxon>Clostridium</taxon>
    </lineage>
</organism>
<dbReference type="Proteomes" id="UP001165422">
    <property type="component" value="Unassembled WGS sequence"/>
</dbReference>
<dbReference type="EMBL" id="JAJJPB010000035">
    <property type="protein sequence ID" value="MCC9296535.1"/>
    <property type="molecule type" value="Genomic_DNA"/>
</dbReference>
<dbReference type="Pfam" id="PF19891">
    <property type="entry name" value="DUF6364"/>
    <property type="match status" value="1"/>
</dbReference>
<dbReference type="RefSeq" id="WP_150358210.1">
    <property type="nucleotide sequence ID" value="NZ_JAJJPB010000035.1"/>
</dbReference>
<dbReference type="InterPro" id="IPR045944">
    <property type="entry name" value="DUF6364"/>
</dbReference>
<dbReference type="SUPFAM" id="SSF47598">
    <property type="entry name" value="Ribbon-helix-helix"/>
    <property type="match status" value="1"/>
</dbReference>
<comment type="caution">
    <text evidence="1">The sequence shown here is derived from an EMBL/GenBank/DDBJ whole genome shotgun (WGS) entry which is preliminary data.</text>
</comment>
<gene>
    <name evidence="1" type="ORF">LN736_16950</name>
</gene>
<dbReference type="InterPro" id="IPR010985">
    <property type="entry name" value="Ribbon_hlx_hlx"/>
</dbReference>
<protein>
    <submittedName>
        <fullName evidence="1">DUF6364 family protein</fullName>
    </submittedName>
</protein>
<proteinExistence type="predicted"/>
<evidence type="ECO:0000313" key="2">
    <source>
        <dbReference type="Proteomes" id="UP001165422"/>
    </source>
</evidence>
<accession>A0ABS8N9L2</accession>
<keyword evidence="2" id="KW-1185">Reference proteome</keyword>
<evidence type="ECO:0000313" key="1">
    <source>
        <dbReference type="EMBL" id="MCC9296535.1"/>
    </source>
</evidence>